<accession>A0AAW8EV79</accession>
<evidence type="ECO:0000313" key="3">
    <source>
        <dbReference type="Proteomes" id="UP001244427"/>
    </source>
</evidence>
<evidence type="ECO:0000256" key="1">
    <source>
        <dbReference type="SAM" id="MobiDB-lite"/>
    </source>
</evidence>
<evidence type="ECO:0000313" key="2">
    <source>
        <dbReference type="EMBL" id="MDQ0646745.1"/>
    </source>
</evidence>
<reference evidence="2 3" key="1">
    <citation type="submission" date="2023-07" db="EMBL/GenBank/DDBJ databases">
        <title>Comparative genomics of wheat-associated soil bacteria to identify genetic determinants of phenazine resistance.</title>
        <authorList>
            <person name="Mouncey N."/>
        </authorList>
    </citation>
    <scope>NUCLEOTIDE SEQUENCE [LARGE SCALE GENOMIC DNA]</scope>
    <source>
        <strain evidence="2 3">W4I9-1</strain>
    </source>
</reference>
<evidence type="ECO:0008006" key="4">
    <source>
        <dbReference type="Google" id="ProtNLM"/>
    </source>
</evidence>
<gene>
    <name evidence="2" type="ORF">QFZ53_000941</name>
</gene>
<feature type="region of interest" description="Disordered" evidence="1">
    <location>
        <begin position="1"/>
        <end position="29"/>
    </location>
</feature>
<keyword evidence="3" id="KW-1185">Reference proteome</keyword>
<proteinExistence type="predicted"/>
<feature type="compositionally biased region" description="Basic and acidic residues" evidence="1">
    <location>
        <begin position="20"/>
        <end position="29"/>
    </location>
</feature>
<sequence>MRPERGGYDGKNAAGFSAEGRGDRRAKYDGHMSEKPQWLIREDAGVPVLVALALRQALGIRVPADLPSLRDLPVRAHDAIEATPEIESQWLDYWDMTVEPRAHPSGVPLELVDGFDTLVALPASGAAELTAAIAPHAASSLQYARAAHDRYVSSVKSHTGGDSYRAYASAIAEFEREVGRRAHSFELNVQVLPFSQRGIWWIGALTVAVTDGLRRDIVAFDGAIRPIIGELA</sequence>
<dbReference type="Proteomes" id="UP001244427">
    <property type="component" value="Unassembled WGS sequence"/>
</dbReference>
<organism evidence="2 3">
    <name type="scientific">Microbacterium natoriense</name>
    <dbReference type="NCBI Taxonomy" id="284570"/>
    <lineage>
        <taxon>Bacteria</taxon>
        <taxon>Bacillati</taxon>
        <taxon>Actinomycetota</taxon>
        <taxon>Actinomycetes</taxon>
        <taxon>Micrococcales</taxon>
        <taxon>Microbacteriaceae</taxon>
        <taxon>Microbacterium</taxon>
    </lineage>
</organism>
<name>A0AAW8EV79_9MICO</name>
<comment type="caution">
    <text evidence="2">The sequence shown here is derived from an EMBL/GenBank/DDBJ whole genome shotgun (WGS) entry which is preliminary data.</text>
</comment>
<protein>
    <recommendedName>
        <fullName evidence="4">Zinc-binding alcohol dehydrogenase</fullName>
    </recommendedName>
</protein>
<dbReference type="EMBL" id="JAUSXV010000001">
    <property type="protein sequence ID" value="MDQ0646745.1"/>
    <property type="molecule type" value="Genomic_DNA"/>
</dbReference>
<dbReference type="AlphaFoldDB" id="A0AAW8EV79"/>